<keyword evidence="2" id="KW-1185">Reference proteome</keyword>
<reference evidence="1 2" key="1">
    <citation type="submission" date="2019-09" db="EMBL/GenBank/DDBJ databases">
        <title>Draft genome sequences of 48 bacterial type strains from the CCUG.</title>
        <authorList>
            <person name="Tunovic T."/>
            <person name="Pineiro-Iglesias B."/>
            <person name="Unosson C."/>
            <person name="Inganas E."/>
            <person name="Ohlen M."/>
            <person name="Cardew S."/>
            <person name="Jensie-Markopoulos S."/>
            <person name="Salva-Serra F."/>
            <person name="Jaen-Luchoro D."/>
            <person name="Karlsson R."/>
            <person name="Svensson-Stadler L."/>
            <person name="Chun J."/>
            <person name="Moore E."/>
        </authorList>
    </citation>
    <scope>NUCLEOTIDE SEQUENCE [LARGE SCALE GENOMIC DNA]</scope>
    <source>
        <strain evidence="1 2">CCUG 30977</strain>
    </source>
</reference>
<evidence type="ECO:0000313" key="2">
    <source>
        <dbReference type="Proteomes" id="UP000430120"/>
    </source>
</evidence>
<dbReference type="Proteomes" id="UP000430120">
    <property type="component" value="Unassembled WGS sequence"/>
</dbReference>
<sequence length="161" mass="17618">MIFVVEQPESAPANCWFAYDADDFLRKVCAQDPLEPWAVHDVITARELLDLSERTPESADARSACPAVCALADAHGWDTPLYRADHLLGLGQLRPEPVTPLDAGLAALQARGGQWRVYGHEDVALAAVDAPDPLFDAPGGWRARWALREQLIAVEVLADDH</sequence>
<dbReference type="RefSeq" id="WP_151122662.1">
    <property type="nucleotide sequence ID" value="NZ_CP088081.1"/>
</dbReference>
<dbReference type="OrthoDB" id="9096507at2"/>
<accession>A0A643FFI0</accession>
<name>A0A643FFI0_IDEDE</name>
<gene>
    <name evidence="1" type="ORF">F7Q92_03875</name>
</gene>
<evidence type="ECO:0000313" key="1">
    <source>
        <dbReference type="EMBL" id="KAB0584365.1"/>
    </source>
</evidence>
<proteinExistence type="predicted"/>
<organism evidence="1 2">
    <name type="scientific">Ideonella dechloratans</name>
    <dbReference type="NCBI Taxonomy" id="36863"/>
    <lineage>
        <taxon>Bacteria</taxon>
        <taxon>Pseudomonadati</taxon>
        <taxon>Pseudomonadota</taxon>
        <taxon>Betaproteobacteria</taxon>
        <taxon>Burkholderiales</taxon>
        <taxon>Sphaerotilaceae</taxon>
        <taxon>Ideonella</taxon>
    </lineage>
</organism>
<comment type="caution">
    <text evidence="1">The sequence shown here is derived from an EMBL/GenBank/DDBJ whole genome shotgun (WGS) entry which is preliminary data.</text>
</comment>
<dbReference type="EMBL" id="VZPB01000006">
    <property type="protein sequence ID" value="KAB0584365.1"/>
    <property type="molecule type" value="Genomic_DNA"/>
</dbReference>
<protein>
    <submittedName>
        <fullName evidence="1">Uncharacterized protein</fullName>
    </submittedName>
</protein>
<dbReference type="AlphaFoldDB" id="A0A643FFI0"/>